<reference evidence="2" key="1">
    <citation type="journal article" date="2017" name="Nature">
        <title>The sunflower genome provides insights into oil metabolism, flowering and Asterid evolution.</title>
        <authorList>
            <person name="Badouin H."/>
            <person name="Gouzy J."/>
            <person name="Grassa C.J."/>
            <person name="Murat F."/>
            <person name="Staton S.E."/>
            <person name="Cottret L."/>
            <person name="Lelandais-Briere C."/>
            <person name="Owens G.L."/>
            <person name="Carrere S."/>
            <person name="Mayjonade B."/>
            <person name="Legrand L."/>
            <person name="Gill N."/>
            <person name="Kane N.C."/>
            <person name="Bowers J.E."/>
            <person name="Hubner S."/>
            <person name="Bellec A."/>
            <person name="Berard A."/>
            <person name="Berges H."/>
            <person name="Blanchet N."/>
            <person name="Boniface M.C."/>
            <person name="Brunel D."/>
            <person name="Catrice O."/>
            <person name="Chaidir N."/>
            <person name="Claudel C."/>
            <person name="Donnadieu C."/>
            <person name="Faraut T."/>
            <person name="Fievet G."/>
            <person name="Helmstetter N."/>
            <person name="King M."/>
            <person name="Knapp S.J."/>
            <person name="Lai Z."/>
            <person name="Le Paslier M.C."/>
            <person name="Lippi Y."/>
            <person name="Lorenzon L."/>
            <person name="Mandel J.R."/>
            <person name="Marage G."/>
            <person name="Marchand G."/>
            <person name="Marquand E."/>
            <person name="Bret-Mestries E."/>
            <person name="Morien E."/>
            <person name="Nambeesan S."/>
            <person name="Nguyen T."/>
            <person name="Pegot-Espagnet P."/>
            <person name="Pouilly N."/>
            <person name="Raftis F."/>
            <person name="Sallet E."/>
            <person name="Schiex T."/>
            <person name="Thomas J."/>
            <person name="Vandecasteele C."/>
            <person name="Vares D."/>
            <person name="Vear F."/>
            <person name="Vautrin S."/>
            <person name="Crespi M."/>
            <person name="Mangin B."/>
            <person name="Burke J.M."/>
            <person name="Salse J."/>
            <person name="Munos S."/>
            <person name="Vincourt P."/>
            <person name="Rieseberg L.H."/>
            <person name="Langlade N.B."/>
        </authorList>
    </citation>
    <scope>NUCLEOTIDE SEQUENCE [LARGE SCALE GENOMIC DNA]</scope>
    <source>
        <strain evidence="2">cv. SF193</strain>
    </source>
</reference>
<gene>
    <name evidence="1" type="ORF">HannXRQ_Chr03g0073351</name>
</gene>
<proteinExistence type="predicted"/>
<evidence type="ECO:0000313" key="1">
    <source>
        <dbReference type="EMBL" id="OTG31242.1"/>
    </source>
</evidence>
<dbReference type="Proteomes" id="UP000215914">
    <property type="component" value="Chromosome 3"/>
</dbReference>
<protein>
    <submittedName>
        <fullName evidence="1">Uncharacterized protein</fullName>
    </submittedName>
</protein>
<dbReference type="InParanoid" id="A0A251V8I3"/>
<dbReference type="EMBL" id="CM007892">
    <property type="protein sequence ID" value="OTG31242.1"/>
    <property type="molecule type" value="Genomic_DNA"/>
</dbReference>
<keyword evidence="2" id="KW-1185">Reference proteome</keyword>
<accession>A0A251V8I3</accession>
<name>A0A251V8I3_HELAN</name>
<sequence length="63" mass="6901">MHERLNPDGDKPSATMYATASGRSDGLFLRCGGRDASGTVEYNELVDVAPVSVGRNMMWEYDC</sequence>
<dbReference type="STRING" id="4232.A0A251V8I3"/>
<dbReference type="AlphaFoldDB" id="A0A251V8I3"/>
<organism evidence="1 2">
    <name type="scientific">Helianthus annuus</name>
    <name type="common">Common sunflower</name>
    <dbReference type="NCBI Taxonomy" id="4232"/>
    <lineage>
        <taxon>Eukaryota</taxon>
        <taxon>Viridiplantae</taxon>
        <taxon>Streptophyta</taxon>
        <taxon>Embryophyta</taxon>
        <taxon>Tracheophyta</taxon>
        <taxon>Spermatophyta</taxon>
        <taxon>Magnoliopsida</taxon>
        <taxon>eudicotyledons</taxon>
        <taxon>Gunneridae</taxon>
        <taxon>Pentapetalae</taxon>
        <taxon>asterids</taxon>
        <taxon>campanulids</taxon>
        <taxon>Asterales</taxon>
        <taxon>Asteraceae</taxon>
        <taxon>Asteroideae</taxon>
        <taxon>Heliantheae alliance</taxon>
        <taxon>Heliantheae</taxon>
        <taxon>Helianthus</taxon>
    </lineage>
</organism>
<evidence type="ECO:0000313" key="2">
    <source>
        <dbReference type="Proteomes" id="UP000215914"/>
    </source>
</evidence>